<reference evidence="1 2" key="1">
    <citation type="submission" date="2016-09" db="EMBL/GenBank/DDBJ databases">
        <title>Complete genome of Desulfosporosinus sp. OL.</title>
        <authorList>
            <person name="Mardanov A."/>
            <person name="Beletsky A."/>
            <person name="Panova A."/>
            <person name="Karnachuk O."/>
            <person name="Ravin N."/>
        </authorList>
    </citation>
    <scope>NUCLEOTIDE SEQUENCE [LARGE SCALE GENOMIC DNA]</scope>
    <source>
        <strain evidence="1 2">OL</strain>
    </source>
</reference>
<gene>
    <name evidence="1" type="ORF">DSOL_5301</name>
</gene>
<comment type="caution">
    <text evidence="1">The sequence shown here is derived from an EMBL/GenBank/DDBJ whole genome shotgun (WGS) entry which is preliminary data.</text>
</comment>
<evidence type="ECO:0008006" key="3">
    <source>
        <dbReference type="Google" id="ProtNLM"/>
    </source>
</evidence>
<dbReference type="EMBL" id="MLBF01000112">
    <property type="protein sequence ID" value="OLN25499.1"/>
    <property type="molecule type" value="Genomic_DNA"/>
</dbReference>
<organism evidence="1 2">
    <name type="scientific">Desulfosporosinus metallidurans</name>
    <dbReference type="NCBI Taxonomy" id="1888891"/>
    <lineage>
        <taxon>Bacteria</taxon>
        <taxon>Bacillati</taxon>
        <taxon>Bacillota</taxon>
        <taxon>Clostridia</taxon>
        <taxon>Eubacteriales</taxon>
        <taxon>Desulfitobacteriaceae</taxon>
        <taxon>Desulfosporosinus</taxon>
    </lineage>
</organism>
<evidence type="ECO:0000313" key="1">
    <source>
        <dbReference type="EMBL" id="OLN25499.1"/>
    </source>
</evidence>
<dbReference type="AlphaFoldDB" id="A0A1Q8QDS2"/>
<protein>
    <recommendedName>
        <fullName evidence="3">(2Fe-2S) ferredoxin domain-containing protein</fullName>
    </recommendedName>
</protein>
<dbReference type="STRING" id="1888891.DSOL_5301"/>
<sequence>MLDKRASINFCGGCNPRINRGKVAGEVKELLTSYGYHISFNSFDVNLIIYLSGCTSNCAQKYSKSDIPSVVVAALTVDTVIVDESGIVAEIVKRVRNYYEQLEK</sequence>
<name>A0A1Q8QDS2_9FIRM</name>
<dbReference type="OrthoDB" id="9801625at2"/>
<proteinExistence type="predicted"/>
<dbReference type="Proteomes" id="UP000186102">
    <property type="component" value="Unassembled WGS sequence"/>
</dbReference>
<accession>A0A1Q8QDS2</accession>
<keyword evidence="2" id="KW-1185">Reference proteome</keyword>
<evidence type="ECO:0000313" key="2">
    <source>
        <dbReference type="Proteomes" id="UP000186102"/>
    </source>
</evidence>